<feature type="transmembrane region" description="Helical" evidence="1">
    <location>
        <begin position="149"/>
        <end position="169"/>
    </location>
</feature>
<gene>
    <name evidence="2" type="ORF">M3N55_02800</name>
</gene>
<dbReference type="EMBL" id="JALZWP010000002">
    <property type="protein sequence ID" value="MCL1627649.1"/>
    <property type="molecule type" value="Genomic_DNA"/>
</dbReference>
<comment type="caution">
    <text evidence="2">The sequence shown here is derived from an EMBL/GenBank/DDBJ whole genome shotgun (WGS) entry which is preliminary data.</text>
</comment>
<keyword evidence="3" id="KW-1185">Reference proteome</keyword>
<dbReference type="PANTHER" id="PTHR41795:SF1">
    <property type="entry name" value="EXOPOLYSACCHARIDE SYNTHESIS PROTEIN"/>
    <property type="match status" value="1"/>
</dbReference>
<proteinExistence type="predicted"/>
<evidence type="ECO:0000313" key="3">
    <source>
        <dbReference type="Proteomes" id="UP001202550"/>
    </source>
</evidence>
<feature type="transmembrane region" description="Helical" evidence="1">
    <location>
        <begin position="41"/>
        <end position="60"/>
    </location>
</feature>
<reference evidence="2 3" key="1">
    <citation type="submission" date="2022-05" db="EMBL/GenBank/DDBJ databases">
        <title>Seasonal and diel survey of microbial diversity of the Tyrrhenian coast.</title>
        <authorList>
            <person name="Gattoni G."/>
            <person name="Corral P."/>
        </authorList>
    </citation>
    <scope>NUCLEOTIDE SEQUENCE [LARGE SCALE GENOMIC DNA]</scope>
    <source>
        <strain evidence="2 3">V10</strain>
    </source>
</reference>
<keyword evidence="1" id="KW-0812">Transmembrane</keyword>
<accession>A0ABT0M059</accession>
<feature type="transmembrane region" description="Helical" evidence="1">
    <location>
        <begin position="174"/>
        <end position="193"/>
    </location>
</feature>
<dbReference type="Pfam" id="PF06055">
    <property type="entry name" value="ExoD"/>
    <property type="match status" value="1"/>
</dbReference>
<dbReference type="PIRSF" id="PIRSF033239">
    <property type="entry name" value="ExoD"/>
    <property type="match status" value="1"/>
</dbReference>
<evidence type="ECO:0000256" key="1">
    <source>
        <dbReference type="SAM" id="Phobius"/>
    </source>
</evidence>
<dbReference type="InterPro" id="IPR010331">
    <property type="entry name" value="ExoD"/>
</dbReference>
<name>A0ABT0M059_9RHOB</name>
<sequence length="195" mass="20744">MAEQPHRPVQDILDRLRNVSDAASVSFGDILHAMDKGGQPVLLLLPALILVSPLSGIPGLSSLGGLTIALVAAQILFGRRTIWLPGFILRRQLPTARLVWAVSKLDKPAGFIDRKTVARAEWFFAFPGRQILLLTCMSCGAIMPFFELVPFSATSLAVVISILASALLVRDGLLAGLGLGGLGLTVLLIAKLATQ</sequence>
<protein>
    <submittedName>
        <fullName evidence="2">Exopolysaccharide biosynthesis protein</fullName>
    </submittedName>
</protein>
<keyword evidence="1" id="KW-1133">Transmembrane helix</keyword>
<dbReference type="PANTHER" id="PTHR41795">
    <property type="entry name" value="EXOPOLYSACCHARIDE SYNTHESIS PROTEIN"/>
    <property type="match status" value="1"/>
</dbReference>
<dbReference type="RefSeq" id="WP_249056171.1">
    <property type="nucleotide sequence ID" value="NZ_JALZWP010000002.1"/>
</dbReference>
<organism evidence="2 3">
    <name type="scientific">Roseinatronobacter domitianus</name>
    <dbReference type="NCBI Taxonomy" id="2940293"/>
    <lineage>
        <taxon>Bacteria</taxon>
        <taxon>Pseudomonadati</taxon>
        <taxon>Pseudomonadota</taxon>
        <taxon>Alphaproteobacteria</taxon>
        <taxon>Rhodobacterales</taxon>
        <taxon>Paracoccaceae</taxon>
        <taxon>Roseinatronobacter</taxon>
    </lineage>
</organism>
<evidence type="ECO:0000313" key="2">
    <source>
        <dbReference type="EMBL" id="MCL1627649.1"/>
    </source>
</evidence>
<dbReference type="Proteomes" id="UP001202550">
    <property type="component" value="Unassembled WGS sequence"/>
</dbReference>
<keyword evidence="1" id="KW-0472">Membrane</keyword>